<dbReference type="Gene3D" id="3.40.190.10">
    <property type="entry name" value="Periplasmic binding protein-like II"/>
    <property type="match status" value="2"/>
</dbReference>
<evidence type="ECO:0000313" key="3">
    <source>
        <dbReference type="Proteomes" id="UP000886251"/>
    </source>
</evidence>
<sequence length="439" mass="49236">MSPGGPTPVSSEPRQPFRDHLHIFGPAILVTLLGFVLAYQFVDPAPPDHIRIATGSPDGAYYLFAQRYRQALAAEGIELEILTTAGSVENLELLRNGRADIAFAQGGLAGDRHDLESLGSFYYEPLWLFHRLDPPPQRLTGLAGRRVAIGRPGSGTAALARQLLADNAIDRTATPLLEMGGQQAVERLQRGEIDAAFFVASPRSPVVQALLLDPGIGLMDFQRAPAYTRRHHFLTRVTLPRGVADLARDLPPRDVTLLATTANMVARPGLHPALIDLLIFSGRRIHGPGGWFEGNRDFPTPDYADFPLSDEARQFYQRGPSLLQRYLPFWAATLLDRLKVMLLPLVALMLPLFKIMPPLYRWRIRSRIYPWYRDVLAIDRRMEQPGLDVEQTLADLSTIEHEVARVEVPLSFAEELYDLRLHISLVRERLEKMRGEGER</sequence>
<dbReference type="Pfam" id="PF16868">
    <property type="entry name" value="NMT1_3"/>
    <property type="match status" value="1"/>
</dbReference>
<dbReference type="AlphaFoldDB" id="A0A831RPJ2"/>
<name>A0A831RPJ2_9GAMM</name>
<dbReference type="Proteomes" id="UP000886251">
    <property type="component" value="Unassembled WGS sequence"/>
</dbReference>
<dbReference type="EMBL" id="DRKP01000142">
    <property type="protein sequence ID" value="HEB97096.1"/>
    <property type="molecule type" value="Genomic_DNA"/>
</dbReference>
<accession>A0A831RPJ2</accession>
<feature type="transmembrane region" description="Helical" evidence="1">
    <location>
        <begin position="21"/>
        <end position="42"/>
    </location>
</feature>
<gene>
    <name evidence="2" type="ORF">ENI96_11775</name>
</gene>
<comment type="caution">
    <text evidence="2">The sequence shown here is derived from an EMBL/GenBank/DDBJ whole genome shotgun (WGS) entry which is preliminary data.</text>
</comment>
<evidence type="ECO:0000313" key="2">
    <source>
        <dbReference type="EMBL" id="HEB97096.1"/>
    </source>
</evidence>
<dbReference type="PANTHER" id="PTHR42941:SF1">
    <property type="entry name" value="SLL1037 PROTEIN"/>
    <property type="match status" value="1"/>
</dbReference>
<keyword evidence="1" id="KW-0812">Transmembrane</keyword>
<evidence type="ECO:0000256" key="1">
    <source>
        <dbReference type="SAM" id="Phobius"/>
    </source>
</evidence>
<reference evidence="2" key="1">
    <citation type="journal article" date="2020" name="mSystems">
        <title>Genome- and Community-Level Interaction Insights into Carbon Utilization and Element Cycling Functions of Hydrothermarchaeota in Hydrothermal Sediment.</title>
        <authorList>
            <person name="Zhou Z."/>
            <person name="Liu Y."/>
            <person name="Xu W."/>
            <person name="Pan J."/>
            <person name="Luo Z.H."/>
            <person name="Li M."/>
        </authorList>
    </citation>
    <scope>NUCLEOTIDE SEQUENCE [LARGE SCALE GENOMIC DNA]</scope>
    <source>
        <strain evidence="2">HyVt-443</strain>
    </source>
</reference>
<dbReference type="SUPFAM" id="SSF53850">
    <property type="entry name" value="Periplasmic binding protein-like II"/>
    <property type="match status" value="1"/>
</dbReference>
<organism evidence="2 3">
    <name type="scientific">Sedimenticola thiotaurini</name>
    <dbReference type="NCBI Taxonomy" id="1543721"/>
    <lineage>
        <taxon>Bacteria</taxon>
        <taxon>Pseudomonadati</taxon>
        <taxon>Pseudomonadota</taxon>
        <taxon>Gammaproteobacteria</taxon>
        <taxon>Chromatiales</taxon>
        <taxon>Sedimenticolaceae</taxon>
        <taxon>Sedimenticola</taxon>
    </lineage>
</organism>
<keyword evidence="1" id="KW-1133">Transmembrane helix</keyword>
<protein>
    <submittedName>
        <fullName evidence="2">C4-dicarboxylate ABC transporter substrate-binding protein</fullName>
    </submittedName>
</protein>
<dbReference type="PANTHER" id="PTHR42941">
    <property type="entry name" value="SLL1037 PROTEIN"/>
    <property type="match status" value="1"/>
</dbReference>
<keyword evidence="1" id="KW-0472">Membrane</keyword>
<dbReference type="InterPro" id="IPR011852">
    <property type="entry name" value="TRAP_TAXI"/>
</dbReference>
<proteinExistence type="predicted"/>